<protein>
    <submittedName>
        <fullName evidence="1">Uncharacterized protein</fullName>
    </submittedName>
</protein>
<gene>
    <name evidence="1" type="ORF">GDO81_016516</name>
</gene>
<evidence type="ECO:0000313" key="1">
    <source>
        <dbReference type="EMBL" id="KAG8564565.1"/>
    </source>
</evidence>
<reference evidence="1" key="1">
    <citation type="thesis" date="2020" institute="ProQuest LLC" country="789 East Eisenhower Parkway, Ann Arbor, MI, USA">
        <title>Comparative Genomics and Chromosome Evolution.</title>
        <authorList>
            <person name="Mudd A.B."/>
        </authorList>
    </citation>
    <scope>NUCLEOTIDE SEQUENCE</scope>
    <source>
        <strain evidence="1">237g6f4</strain>
        <tissue evidence="1">Blood</tissue>
    </source>
</reference>
<keyword evidence="2" id="KW-1185">Reference proteome</keyword>
<accession>A0AAV7AUX2</accession>
<organism evidence="1 2">
    <name type="scientific">Engystomops pustulosus</name>
    <name type="common">Tungara frog</name>
    <name type="synonym">Physalaemus pustulosus</name>
    <dbReference type="NCBI Taxonomy" id="76066"/>
    <lineage>
        <taxon>Eukaryota</taxon>
        <taxon>Metazoa</taxon>
        <taxon>Chordata</taxon>
        <taxon>Craniata</taxon>
        <taxon>Vertebrata</taxon>
        <taxon>Euteleostomi</taxon>
        <taxon>Amphibia</taxon>
        <taxon>Batrachia</taxon>
        <taxon>Anura</taxon>
        <taxon>Neobatrachia</taxon>
        <taxon>Hyloidea</taxon>
        <taxon>Leptodactylidae</taxon>
        <taxon>Leiuperinae</taxon>
        <taxon>Engystomops</taxon>
    </lineage>
</organism>
<sequence>MAALLEEERNPNSCVNGEWIIVHVGAHHLPNDSKVLIGLMAYIALGLSPRSERSSGHPCLLLLY</sequence>
<comment type="caution">
    <text evidence="1">The sequence shown here is derived from an EMBL/GenBank/DDBJ whole genome shotgun (WGS) entry which is preliminary data.</text>
</comment>
<dbReference type="Proteomes" id="UP000824782">
    <property type="component" value="Unassembled WGS sequence"/>
</dbReference>
<proteinExistence type="predicted"/>
<dbReference type="EMBL" id="WNYA01000007">
    <property type="protein sequence ID" value="KAG8564565.1"/>
    <property type="molecule type" value="Genomic_DNA"/>
</dbReference>
<name>A0AAV7AUX2_ENGPU</name>
<evidence type="ECO:0000313" key="2">
    <source>
        <dbReference type="Proteomes" id="UP000824782"/>
    </source>
</evidence>
<dbReference type="AlphaFoldDB" id="A0AAV7AUX2"/>